<dbReference type="Gene3D" id="3.30.9.10">
    <property type="entry name" value="D-Amino Acid Oxidase, subunit A, domain 2"/>
    <property type="match status" value="1"/>
</dbReference>
<sequence length="413" mass="46002">MPRETIVLGAGMVGVCIAYHLARRGRSVVLVDRQPPGRETSFGNAGLIQREAVRPHPFPRDLASLWRVLPNRSIDIRYHLRGMLAAAGPLWQFWRHSAPGNYARIVPEYASLIMHCTDEHAKMIEAADAESLVKREGWLDAYRSPRVFGEQIAMAADMKERFGVAFEVLDRTLLQAREPSISGVLTGAIHWANTWSVIEPGALVQAYARAFEKLGGRIEQAEAKSFSHIRKSWNVATNKGNLEAEELVVAMGPWSAGWLQQLDYRLPMFPMRGYHMHYATQDDAKLHHWLMDHETGYLLTPMRAGIRLTTGAELDLLEAPPHSAQLDAAEAEARKVFPLGERLDPAPWKGARPCMPDMKPVIGPAPAHPGLWFAFGHGHQGFTLGAITGRLLGEMMDGETPAVDMRPFSADRF</sequence>
<dbReference type="RefSeq" id="WP_072822939.1">
    <property type="nucleotide sequence ID" value="NZ_FQUJ01000009.1"/>
</dbReference>
<dbReference type="SUPFAM" id="SSF54373">
    <property type="entry name" value="FAD-linked reductases, C-terminal domain"/>
    <property type="match status" value="1"/>
</dbReference>
<dbReference type="PANTHER" id="PTHR13847">
    <property type="entry name" value="SARCOSINE DEHYDROGENASE-RELATED"/>
    <property type="match status" value="1"/>
</dbReference>
<protein>
    <submittedName>
        <fullName evidence="3">D-amino-acid dehydrogenase</fullName>
    </submittedName>
</protein>
<proteinExistence type="predicted"/>
<dbReference type="InterPro" id="IPR036188">
    <property type="entry name" value="FAD/NAD-bd_sf"/>
</dbReference>
<dbReference type="SUPFAM" id="SSF51905">
    <property type="entry name" value="FAD/NAD(P)-binding domain"/>
    <property type="match status" value="1"/>
</dbReference>
<evidence type="ECO:0000313" key="4">
    <source>
        <dbReference type="Proteomes" id="UP000184346"/>
    </source>
</evidence>
<dbReference type="Pfam" id="PF01266">
    <property type="entry name" value="DAO"/>
    <property type="match status" value="1"/>
</dbReference>
<feature type="domain" description="FAD dependent oxidoreductase" evidence="2">
    <location>
        <begin position="6"/>
        <end position="395"/>
    </location>
</feature>
<dbReference type="EMBL" id="FQUJ01000009">
    <property type="protein sequence ID" value="SHF30598.1"/>
    <property type="molecule type" value="Genomic_DNA"/>
</dbReference>
<evidence type="ECO:0000259" key="2">
    <source>
        <dbReference type="Pfam" id="PF01266"/>
    </source>
</evidence>
<keyword evidence="4" id="KW-1185">Reference proteome</keyword>
<dbReference type="GO" id="GO:0005737">
    <property type="term" value="C:cytoplasm"/>
    <property type="evidence" value="ECO:0007669"/>
    <property type="project" value="TreeGrafter"/>
</dbReference>
<name>A0A1M5AK01_9GAMM</name>
<reference evidence="3 4" key="1">
    <citation type="submission" date="2016-11" db="EMBL/GenBank/DDBJ databases">
        <authorList>
            <person name="Jaros S."/>
            <person name="Januszkiewicz K."/>
            <person name="Wedrychowicz H."/>
        </authorList>
    </citation>
    <scope>NUCLEOTIDE SEQUENCE [LARGE SCALE GENOMIC DNA]</scope>
    <source>
        <strain evidence="3 4">DSM 19980</strain>
    </source>
</reference>
<gene>
    <name evidence="3" type="ORF">SAMN02745148_02301</name>
</gene>
<dbReference type="PANTHER" id="PTHR13847:SF289">
    <property type="entry name" value="GLYCINE OXIDASE"/>
    <property type="match status" value="1"/>
</dbReference>
<dbReference type="Proteomes" id="UP000184346">
    <property type="component" value="Unassembled WGS sequence"/>
</dbReference>
<dbReference type="GO" id="GO:0016491">
    <property type="term" value="F:oxidoreductase activity"/>
    <property type="evidence" value="ECO:0007669"/>
    <property type="project" value="UniProtKB-KW"/>
</dbReference>
<dbReference type="InterPro" id="IPR006076">
    <property type="entry name" value="FAD-dep_OxRdtase"/>
</dbReference>
<evidence type="ECO:0000256" key="1">
    <source>
        <dbReference type="ARBA" id="ARBA00023002"/>
    </source>
</evidence>
<dbReference type="AlphaFoldDB" id="A0A1M5AK01"/>
<accession>A0A1M5AK01</accession>
<dbReference type="OrthoDB" id="9805337at2"/>
<organism evidence="3 4">
    <name type="scientific">Modicisalibacter ilicicola DSM 19980</name>
    <dbReference type="NCBI Taxonomy" id="1121942"/>
    <lineage>
        <taxon>Bacteria</taxon>
        <taxon>Pseudomonadati</taxon>
        <taxon>Pseudomonadota</taxon>
        <taxon>Gammaproteobacteria</taxon>
        <taxon>Oceanospirillales</taxon>
        <taxon>Halomonadaceae</taxon>
        <taxon>Modicisalibacter</taxon>
    </lineage>
</organism>
<dbReference type="STRING" id="1121942.SAMN02745148_02301"/>
<evidence type="ECO:0000313" key="3">
    <source>
        <dbReference type="EMBL" id="SHF30598.1"/>
    </source>
</evidence>
<keyword evidence="1" id="KW-0560">Oxidoreductase</keyword>
<dbReference type="Gene3D" id="3.50.50.60">
    <property type="entry name" value="FAD/NAD(P)-binding domain"/>
    <property type="match status" value="2"/>
</dbReference>